<evidence type="ECO:0000313" key="2">
    <source>
        <dbReference type="EMBL" id="GFJ96213.1"/>
    </source>
</evidence>
<dbReference type="RefSeq" id="WP_246278793.1">
    <property type="nucleotide sequence ID" value="NZ_BLPG01000002.1"/>
</dbReference>
<sequence length="130" mass="12773">MDDRAAADPGGGPAPTATQALESPTVPGDGGGRPAAAEADDADQVAVAVVADDDVAVQVAVQYADAAGAERGAPMACRRSAYWSLQKVGSGANGAPSSGVPDRPATSVRAARLAVSPGMLQCSTRRGTPS</sequence>
<proteinExistence type="predicted"/>
<evidence type="ECO:0000256" key="1">
    <source>
        <dbReference type="SAM" id="MobiDB-lite"/>
    </source>
</evidence>
<dbReference type="Proteomes" id="UP000482960">
    <property type="component" value="Unassembled WGS sequence"/>
</dbReference>
<gene>
    <name evidence="2" type="ORF">Prum_098550</name>
</gene>
<dbReference type="AlphaFoldDB" id="A0A6V8LG41"/>
<name>A0A6V8LG41_9ACTN</name>
<keyword evidence="3" id="KW-1185">Reference proteome</keyword>
<organism evidence="2 3">
    <name type="scientific">Phytohabitans rumicis</name>
    <dbReference type="NCBI Taxonomy" id="1076125"/>
    <lineage>
        <taxon>Bacteria</taxon>
        <taxon>Bacillati</taxon>
        <taxon>Actinomycetota</taxon>
        <taxon>Actinomycetes</taxon>
        <taxon>Micromonosporales</taxon>
        <taxon>Micromonosporaceae</taxon>
    </lineage>
</organism>
<accession>A0A6V8LG41</accession>
<reference evidence="2 3" key="2">
    <citation type="submission" date="2020-03" db="EMBL/GenBank/DDBJ databases">
        <authorList>
            <person name="Ichikawa N."/>
            <person name="Kimura A."/>
            <person name="Kitahashi Y."/>
            <person name="Uohara A."/>
        </authorList>
    </citation>
    <scope>NUCLEOTIDE SEQUENCE [LARGE SCALE GENOMIC DNA]</scope>
    <source>
        <strain evidence="2 3">NBRC 108638</strain>
    </source>
</reference>
<feature type="region of interest" description="Disordered" evidence="1">
    <location>
        <begin position="1"/>
        <end position="41"/>
    </location>
</feature>
<evidence type="ECO:0000313" key="3">
    <source>
        <dbReference type="Proteomes" id="UP000482960"/>
    </source>
</evidence>
<reference evidence="2 3" key="1">
    <citation type="submission" date="2020-03" db="EMBL/GenBank/DDBJ databases">
        <title>Whole genome shotgun sequence of Phytohabitans rumicis NBRC 108638.</title>
        <authorList>
            <person name="Komaki H."/>
            <person name="Tamura T."/>
        </authorList>
    </citation>
    <scope>NUCLEOTIDE SEQUENCE [LARGE SCALE GENOMIC DNA]</scope>
    <source>
        <strain evidence="2 3">NBRC 108638</strain>
    </source>
</reference>
<dbReference type="EMBL" id="BLPG01000002">
    <property type="protein sequence ID" value="GFJ96213.1"/>
    <property type="molecule type" value="Genomic_DNA"/>
</dbReference>
<comment type="caution">
    <text evidence="2">The sequence shown here is derived from an EMBL/GenBank/DDBJ whole genome shotgun (WGS) entry which is preliminary data.</text>
</comment>
<protein>
    <submittedName>
        <fullName evidence="2">Uncharacterized protein</fullName>
    </submittedName>
</protein>